<sequence>MINDFSKSGCNLSAFPIIPTINDTVDYLWTLIPFYSSTEEDGFVNLLKIGKNADFEEEEFDNLIRKHIVILLLFVCLYLFSFWIIKTFKTKIDNDELYSGDEDFLVYRIALWICSCSLATSIGAVTLLPFSIIGSEVLQLYPDNYYLKWLNWSLINSMWTYIFALSNLALFFLLPFSYFFLESQGLGFSKTIPTRHKTLKSRIIESTVEEEFDNLIRKHIVILLLFVCLYLFSFWIIKTFKTKIDNDELYSGDEDFLVYRIAMFMVN</sequence>
<accession>A0AC34PZQ1</accession>
<dbReference type="Proteomes" id="UP000887576">
    <property type="component" value="Unplaced"/>
</dbReference>
<protein>
    <submittedName>
        <fullName evidence="2">Uncharacterized protein</fullName>
    </submittedName>
</protein>
<reference evidence="2" key="1">
    <citation type="submission" date="2022-11" db="UniProtKB">
        <authorList>
            <consortium name="WormBaseParasite"/>
        </authorList>
    </citation>
    <scope>IDENTIFICATION</scope>
</reference>
<evidence type="ECO:0000313" key="1">
    <source>
        <dbReference type="Proteomes" id="UP000887576"/>
    </source>
</evidence>
<name>A0AC34PZQ1_9BILA</name>
<organism evidence="1 2">
    <name type="scientific">Panagrolaimus sp. JU765</name>
    <dbReference type="NCBI Taxonomy" id="591449"/>
    <lineage>
        <taxon>Eukaryota</taxon>
        <taxon>Metazoa</taxon>
        <taxon>Ecdysozoa</taxon>
        <taxon>Nematoda</taxon>
        <taxon>Chromadorea</taxon>
        <taxon>Rhabditida</taxon>
        <taxon>Tylenchina</taxon>
        <taxon>Panagrolaimomorpha</taxon>
        <taxon>Panagrolaimoidea</taxon>
        <taxon>Panagrolaimidae</taxon>
        <taxon>Panagrolaimus</taxon>
    </lineage>
</organism>
<dbReference type="WBParaSite" id="JU765_v2.g11572.t1">
    <property type="protein sequence ID" value="JU765_v2.g11572.t1"/>
    <property type="gene ID" value="JU765_v2.g11572"/>
</dbReference>
<evidence type="ECO:0000313" key="2">
    <source>
        <dbReference type="WBParaSite" id="JU765_v2.g11572.t1"/>
    </source>
</evidence>
<proteinExistence type="predicted"/>